<evidence type="ECO:0000256" key="8">
    <source>
        <dbReference type="ARBA" id="ARBA00023288"/>
    </source>
</evidence>
<keyword evidence="7" id="KW-0564">Palmitate</keyword>
<reference evidence="11" key="1">
    <citation type="submission" date="2020-10" db="EMBL/GenBank/DDBJ databases">
        <authorList>
            <person name="Gilroy R."/>
        </authorList>
    </citation>
    <scope>NUCLEOTIDE SEQUENCE</scope>
    <source>
        <strain evidence="11">1748</strain>
    </source>
</reference>
<dbReference type="Gene3D" id="3.40.190.10">
    <property type="entry name" value="Periplasmic binding protein-like II"/>
    <property type="match status" value="3"/>
</dbReference>
<organism evidence="11 12">
    <name type="scientific">Candidatus Scatoplasma merdavium</name>
    <dbReference type="NCBI Taxonomy" id="2840932"/>
    <lineage>
        <taxon>Bacteria</taxon>
        <taxon>Bacillati</taxon>
        <taxon>Bacillota</taxon>
        <taxon>Bacilli</taxon>
        <taxon>Bacillales</taxon>
        <taxon>Candidatus Scatoplasma</taxon>
    </lineage>
</organism>
<dbReference type="Proteomes" id="UP000823629">
    <property type="component" value="Unassembled WGS sequence"/>
</dbReference>
<evidence type="ECO:0000256" key="7">
    <source>
        <dbReference type="ARBA" id="ARBA00023139"/>
    </source>
</evidence>
<keyword evidence="8" id="KW-0449">Lipoprotein</keyword>
<reference evidence="11" key="2">
    <citation type="journal article" date="2021" name="PeerJ">
        <title>Extensive microbial diversity within the chicken gut microbiome revealed by metagenomics and culture.</title>
        <authorList>
            <person name="Gilroy R."/>
            <person name="Ravi A."/>
            <person name="Getino M."/>
            <person name="Pursley I."/>
            <person name="Horton D.L."/>
            <person name="Alikhan N.F."/>
            <person name="Baker D."/>
            <person name="Gharbi K."/>
            <person name="Hall N."/>
            <person name="Watson M."/>
            <person name="Adriaenssens E.M."/>
            <person name="Foster-Nyarko E."/>
            <person name="Jarju S."/>
            <person name="Secka A."/>
            <person name="Antonio M."/>
            <person name="Oren A."/>
            <person name="Chaudhuri R.R."/>
            <person name="La Ragione R."/>
            <person name="Hildebrand F."/>
            <person name="Pallen M.J."/>
        </authorList>
    </citation>
    <scope>NUCLEOTIDE SEQUENCE</scope>
    <source>
        <strain evidence="11">1748</strain>
    </source>
</reference>
<comment type="function">
    <text evidence="1">Part of the ABC transporter complex PstSACB involved in phosphate import.</text>
</comment>
<evidence type="ECO:0000259" key="10">
    <source>
        <dbReference type="Pfam" id="PF12849"/>
    </source>
</evidence>
<dbReference type="GO" id="GO:0006817">
    <property type="term" value="P:phosphate ion transport"/>
    <property type="evidence" value="ECO:0007669"/>
    <property type="project" value="UniProtKB-KW"/>
</dbReference>
<evidence type="ECO:0000256" key="3">
    <source>
        <dbReference type="ARBA" id="ARBA00008725"/>
    </source>
</evidence>
<evidence type="ECO:0000313" key="12">
    <source>
        <dbReference type="Proteomes" id="UP000823629"/>
    </source>
</evidence>
<dbReference type="InterPro" id="IPR024370">
    <property type="entry name" value="PBP_domain"/>
</dbReference>
<dbReference type="InterPro" id="IPR050811">
    <property type="entry name" value="Phosphate_ABC_transporter"/>
</dbReference>
<comment type="caution">
    <text evidence="11">The sequence shown here is derived from an EMBL/GenBank/DDBJ whole genome shotgun (WGS) entry which is preliminary data.</text>
</comment>
<gene>
    <name evidence="11" type="ORF">IAC78_01015</name>
</gene>
<comment type="subunit">
    <text evidence="4">The complex is composed of two ATP-binding proteins (PstB), two transmembrane proteins (PstC and PstA) and a solute-binding protein (PstS).</text>
</comment>
<feature type="domain" description="PBP" evidence="10">
    <location>
        <begin position="195"/>
        <end position="310"/>
    </location>
</feature>
<accession>A0A9D9GR97</accession>
<sequence>MKKTLLTLAATCLFSLSLASCNEQSGFDASQNIVPFTRDTESGTREGFMEKIGLSAASKDNSALKASVQEVTSNGDMVQKISSNEYGIGYFSHDSITEAEESGVKVLTYNGVEATEENILSGDYELARNFNYCIANETDATKKLIVDAFVAYMSTSEGLTTIQANGGIVNITPTTPSWTTVKAQYPGIEDDHSSVTINFGGSTSVEKIAKALSADFSARAGNFQAAHNHTGSGDAYTSTQGSKAGALDIAFASREFKLTDGEPLAEGTYGLVCIDGIVIGVNNQNSLTDITPDQCKNIYSIDGNINTWTDILG</sequence>
<dbReference type="AlphaFoldDB" id="A0A9D9GR97"/>
<comment type="similarity">
    <text evidence="3">Belongs to the PstS family.</text>
</comment>
<evidence type="ECO:0000256" key="5">
    <source>
        <dbReference type="ARBA" id="ARBA00022592"/>
    </source>
</evidence>
<feature type="chain" id="PRO_5039710691" evidence="9">
    <location>
        <begin position="20"/>
        <end position="313"/>
    </location>
</feature>
<dbReference type="PANTHER" id="PTHR30570:SF1">
    <property type="entry name" value="PHOSPHATE-BINDING PROTEIN PSTS"/>
    <property type="match status" value="1"/>
</dbReference>
<dbReference type="PROSITE" id="PS51257">
    <property type="entry name" value="PROKAR_LIPOPROTEIN"/>
    <property type="match status" value="1"/>
</dbReference>
<dbReference type="EMBL" id="JADING010000027">
    <property type="protein sequence ID" value="MBO8414051.1"/>
    <property type="molecule type" value="Genomic_DNA"/>
</dbReference>
<keyword evidence="5" id="KW-0592">Phosphate transport</keyword>
<dbReference type="GO" id="GO:0005886">
    <property type="term" value="C:plasma membrane"/>
    <property type="evidence" value="ECO:0007669"/>
    <property type="project" value="UniProtKB-SubCell"/>
</dbReference>
<dbReference type="SUPFAM" id="SSF53850">
    <property type="entry name" value="Periplasmic binding protein-like II"/>
    <property type="match status" value="2"/>
</dbReference>
<name>A0A9D9GR97_9BACL</name>
<keyword evidence="6 9" id="KW-0732">Signal</keyword>
<evidence type="ECO:0000256" key="4">
    <source>
        <dbReference type="ARBA" id="ARBA00011529"/>
    </source>
</evidence>
<comment type="subcellular location">
    <subcellularLocation>
        <location evidence="2">Cell membrane</location>
        <topology evidence="2">Lipid-anchor</topology>
    </subcellularLocation>
</comment>
<evidence type="ECO:0000256" key="2">
    <source>
        <dbReference type="ARBA" id="ARBA00004193"/>
    </source>
</evidence>
<dbReference type="PANTHER" id="PTHR30570">
    <property type="entry name" value="PERIPLASMIC PHOSPHATE BINDING COMPONENT OF PHOSPHATE ABC TRANSPORTER"/>
    <property type="match status" value="1"/>
</dbReference>
<evidence type="ECO:0000256" key="9">
    <source>
        <dbReference type="SAM" id="SignalP"/>
    </source>
</evidence>
<feature type="domain" description="PBP" evidence="10">
    <location>
        <begin position="29"/>
        <end position="154"/>
    </location>
</feature>
<dbReference type="Pfam" id="PF12849">
    <property type="entry name" value="PBP_like_2"/>
    <property type="match status" value="2"/>
</dbReference>
<proteinExistence type="inferred from homology"/>
<evidence type="ECO:0000313" key="11">
    <source>
        <dbReference type="EMBL" id="MBO8414051.1"/>
    </source>
</evidence>
<feature type="signal peptide" evidence="9">
    <location>
        <begin position="1"/>
        <end position="19"/>
    </location>
</feature>
<protein>
    <submittedName>
        <fullName evidence="11">Substrate-binding domain-containing protein</fullName>
    </submittedName>
</protein>
<evidence type="ECO:0000256" key="6">
    <source>
        <dbReference type="ARBA" id="ARBA00022729"/>
    </source>
</evidence>
<keyword evidence="5" id="KW-0813">Transport</keyword>
<evidence type="ECO:0000256" key="1">
    <source>
        <dbReference type="ARBA" id="ARBA00002841"/>
    </source>
</evidence>